<comment type="caution">
    <text evidence="1">The sequence shown here is derived from an EMBL/GenBank/DDBJ whole genome shotgun (WGS) entry which is preliminary data.</text>
</comment>
<dbReference type="Proteomes" id="UP000002979">
    <property type="component" value="Unassembled WGS sequence"/>
</dbReference>
<reference evidence="1 2" key="1">
    <citation type="submission" date="2007-01" db="EMBL/GenBank/DDBJ databases">
        <title>Draft genome sequence of Collinsella aerofaciens (ATCC 25986).</title>
        <authorList>
            <person name="Sudarsanam P."/>
            <person name="Ley R."/>
            <person name="Guruge J."/>
            <person name="Turnbaugh P.J."/>
            <person name="Mahowald M."/>
            <person name="Liep D."/>
            <person name="Gordon J."/>
        </authorList>
    </citation>
    <scope>NUCLEOTIDE SEQUENCE [LARGE SCALE GENOMIC DNA]</scope>
    <source>
        <strain evidence="2">ATCC 25986 / DSM 3979 / JCM 10188 / KCTC 3647 / NCTC 11838 / VPI 1003</strain>
    </source>
</reference>
<gene>
    <name evidence="1" type="ORF">COLAER_00346</name>
</gene>
<evidence type="ECO:0000313" key="2">
    <source>
        <dbReference type="Proteomes" id="UP000002979"/>
    </source>
</evidence>
<evidence type="ECO:0000313" key="1">
    <source>
        <dbReference type="EMBL" id="EBA40674.1"/>
    </source>
</evidence>
<accession>A4E7G5</accession>
<name>A4E7G5_COLAA</name>
<proteinExistence type="predicted"/>
<dbReference type="EMBL" id="AAVN02000001">
    <property type="protein sequence ID" value="EBA40674.1"/>
    <property type="molecule type" value="Genomic_DNA"/>
</dbReference>
<organism evidence="1 2">
    <name type="scientific">Collinsella aerofaciens (strain ATCC 25986 / DSM 3979 / JCM 10188 / KCTC 3647 / NCTC 11838 / VPI 1003)</name>
    <dbReference type="NCBI Taxonomy" id="411903"/>
    <lineage>
        <taxon>Bacteria</taxon>
        <taxon>Bacillati</taxon>
        <taxon>Actinomycetota</taxon>
        <taxon>Coriobacteriia</taxon>
        <taxon>Coriobacteriales</taxon>
        <taxon>Coriobacteriaceae</taxon>
        <taxon>Collinsella</taxon>
    </lineage>
</organism>
<reference evidence="1 2" key="2">
    <citation type="submission" date="2007-04" db="EMBL/GenBank/DDBJ databases">
        <authorList>
            <person name="Fulton L."/>
            <person name="Clifton S."/>
            <person name="Fulton B."/>
            <person name="Xu J."/>
            <person name="Minx P."/>
            <person name="Mardis E.R."/>
            <person name="Wilson R.K."/>
        </authorList>
    </citation>
    <scope>NUCLEOTIDE SEQUENCE [LARGE SCALE GENOMIC DNA]</scope>
    <source>
        <strain evidence="2">ATCC 25986 / DSM 3979 / JCM 10188 / KCTC 3647 / NCTC 11838 / VPI 1003</strain>
    </source>
</reference>
<sequence>MDIAHIEPHQLAHTQTASVEHFQDGMVAQAHLALGEVLIEQSRDILHR</sequence>
<dbReference type="AlphaFoldDB" id="A4E7G5"/>
<protein>
    <submittedName>
        <fullName evidence="1">Uncharacterized protein</fullName>
    </submittedName>
</protein>